<dbReference type="GO" id="GO:0005524">
    <property type="term" value="F:ATP binding"/>
    <property type="evidence" value="ECO:0007669"/>
    <property type="project" value="UniProtKB-KW"/>
</dbReference>
<dbReference type="PROSITE" id="PS50893">
    <property type="entry name" value="ABC_TRANSPORTER_2"/>
    <property type="match status" value="1"/>
</dbReference>
<proteinExistence type="predicted"/>
<dbReference type="SMART" id="SM00382">
    <property type="entry name" value="AAA"/>
    <property type="match status" value="1"/>
</dbReference>
<dbReference type="Gene3D" id="3.40.50.300">
    <property type="entry name" value="P-loop containing nucleotide triphosphate hydrolases"/>
    <property type="match status" value="1"/>
</dbReference>
<comment type="subcellular location">
    <subcellularLocation>
        <location evidence="1">Cell membrane</location>
        <topology evidence="1">Multi-pass membrane protein</topology>
    </subcellularLocation>
</comment>
<evidence type="ECO:0000256" key="1">
    <source>
        <dbReference type="ARBA" id="ARBA00004651"/>
    </source>
</evidence>
<evidence type="ECO:0000256" key="7">
    <source>
        <dbReference type="ARBA" id="ARBA00022989"/>
    </source>
</evidence>
<sequence>MLSKGLLKYAGKYRCLTIIACLLSVISSIMSIIPLVCIFQIIKTYIEGMSDLTIMTYARIAIISSIVSIAIYFLGLSLAHISAFRVAKNLKINAMNRLIDMPLGFFELRSTGELRKTIDENTILTEDFLAHKLPDFSATVVMPFAIIISFFYFDWRMGIACFIPLIISMVCIYMMMGGSNKTMMGKIMTMQEQMNKEAVEYVRGIPIIKVFQQTVFSFRKFHETIIEYRDLVLGYAEKCRIPKTLFSISLNSFFIILIMLATFLFNQTGNKSEVFLNLIFFILLSPLISTTLMRLMLTGENLIQAKEALKRIENITNYEFNEMNFEKFPDKRSIKFNNVCFSYPENESLVLDDVTFTIDENSKVAIVGLSGSGKSTILSLIGKFFNPNSGEILIGDKNIEKISTRDLMENISFVFQETKLFPISLLDNIKIGRKDATKKEVEDAINIAQCKGIINKLPDGLNSVYGTKGVYLSGGERQRIALARAFIKNSPIIVLDEATSGCDSENEFYINKAITEISKNKTVILVAHRLNSVTNADKIIVMDSGKIMEEGNHKELIHRDGLYASMWQQYTDSEDWRI</sequence>
<evidence type="ECO:0000256" key="4">
    <source>
        <dbReference type="ARBA" id="ARBA00022692"/>
    </source>
</evidence>
<keyword evidence="3" id="KW-1003">Cell membrane</keyword>
<feature type="domain" description="ABC transporter" evidence="10">
    <location>
        <begin position="334"/>
        <end position="569"/>
    </location>
</feature>
<dbReference type="PROSITE" id="PS50929">
    <property type="entry name" value="ABC_TM1F"/>
    <property type="match status" value="1"/>
</dbReference>
<dbReference type="Gene3D" id="1.20.1560.10">
    <property type="entry name" value="ABC transporter type 1, transmembrane domain"/>
    <property type="match status" value="1"/>
</dbReference>
<feature type="transmembrane region" description="Helical" evidence="9">
    <location>
        <begin position="245"/>
        <end position="266"/>
    </location>
</feature>
<dbReference type="FunFam" id="3.40.50.300:FF:000221">
    <property type="entry name" value="Multidrug ABC transporter ATP-binding protein"/>
    <property type="match status" value="1"/>
</dbReference>
<feature type="transmembrane region" description="Helical" evidence="9">
    <location>
        <begin position="16"/>
        <end position="42"/>
    </location>
</feature>
<dbReference type="SUPFAM" id="SSF52540">
    <property type="entry name" value="P-loop containing nucleoside triphosphate hydrolases"/>
    <property type="match status" value="1"/>
</dbReference>
<keyword evidence="6 12" id="KW-0067">ATP-binding</keyword>
<dbReference type="EC" id="3.6.3.-" evidence="12"/>
<evidence type="ECO:0000256" key="2">
    <source>
        <dbReference type="ARBA" id="ARBA00022448"/>
    </source>
</evidence>
<dbReference type="InterPro" id="IPR011527">
    <property type="entry name" value="ABC1_TM_dom"/>
</dbReference>
<reference evidence="12 13" key="1">
    <citation type="submission" date="2018-06" db="EMBL/GenBank/DDBJ databases">
        <authorList>
            <consortium name="Pathogen Informatics"/>
            <person name="Doyle S."/>
        </authorList>
    </citation>
    <scope>NUCLEOTIDE SEQUENCE [LARGE SCALE GENOMIC DNA]</scope>
    <source>
        <strain evidence="12 13">NCTC9810</strain>
    </source>
</reference>
<dbReference type="PANTHER" id="PTHR43394">
    <property type="entry name" value="ATP-DEPENDENT PERMEASE MDL1, MITOCHONDRIAL"/>
    <property type="match status" value="1"/>
</dbReference>
<keyword evidence="4 9" id="KW-0812">Transmembrane</keyword>
<dbReference type="PROSITE" id="PS00211">
    <property type="entry name" value="ABC_TRANSPORTER_1"/>
    <property type="match status" value="1"/>
</dbReference>
<feature type="transmembrane region" description="Helical" evidence="9">
    <location>
        <begin position="278"/>
        <end position="297"/>
    </location>
</feature>
<dbReference type="PANTHER" id="PTHR43394:SF1">
    <property type="entry name" value="ATP-BINDING CASSETTE SUB-FAMILY B MEMBER 10, MITOCHONDRIAL"/>
    <property type="match status" value="1"/>
</dbReference>
<dbReference type="EMBL" id="UFTA01000002">
    <property type="protein sequence ID" value="SUU92717.1"/>
    <property type="molecule type" value="Genomic_DNA"/>
</dbReference>
<evidence type="ECO:0000256" key="3">
    <source>
        <dbReference type="ARBA" id="ARBA00022475"/>
    </source>
</evidence>
<evidence type="ECO:0000256" key="9">
    <source>
        <dbReference type="SAM" id="Phobius"/>
    </source>
</evidence>
<keyword evidence="5" id="KW-0547">Nucleotide-binding</keyword>
<dbReference type="SUPFAM" id="SSF90123">
    <property type="entry name" value="ABC transporter transmembrane region"/>
    <property type="match status" value="1"/>
</dbReference>
<evidence type="ECO:0000256" key="6">
    <source>
        <dbReference type="ARBA" id="ARBA00022840"/>
    </source>
</evidence>
<evidence type="ECO:0000259" key="11">
    <source>
        <dbReference type="PROSITE" id="PS50929"/>
    </source>
</evidence>
<dbReference type="GO" id="GO:0015421">
    <property type="term" value="F:ABC-type oligopeptide transporter activity"/>
    <property type="evidence" value="ECO:0007669"/>
    <property type="project" value="TreeGrafter"/>
</dbReference>
<evidence type="ECO:0000259" key="10">
    <source>
        <dbReference type="PROSITE" id="PS50893"/>
    </source>
</evidence>
<keyword evidence="12" id="KW-0378">Hydrolase</keyword>
<feature type="transmembrane region" description="Helical" evidence="9">
    <location>
        <begin position="133"/>
        <end position="151"/>
    </location>
</feature>
<keyword evidence="7 9" id="KW-1133">Transmembrane helix</keyword>
<dbReference type="InterPro" id="IPR039421">
    <property type="entry name" value="Type_1_exporter"/>
</dbReference>
<organism evidence="12 13">
    <name type="scientific">Anaerococcus octavius</name>
    <dbReference type="NCBI Taxonomy" id="54007"/>
    <lineage>
        <taxon>Bacteria</taxon>
        <taxon>Bacillati</taxon>
        <taxon>Bacillota</taxon>
        <taxon>Tissierellia</taxon>
        <taxon>Tissierellales</taxon>
        <taxon>Peptoniphilaceae</taxon>
        <taxon>Anaerococcus</taxon>
    </lineage>
</organism>
<feature type="transmembrane region" description="Helical" evidence="9">
    <location>
        <begin position="157"/>
        <end position="176"/>
    </location>
</feature>
<gene>
    <name evidence="12" type="primary">irtA_2</name>
    <name evidence="12" type="ORF">NCTC9810_01054</name>
</gene>
<keyword evidence="8 9" id="KW-0472">Membrane</keyword>
<keyword evidence="2" id="KW-0813">Transport</keyword>
<feature type="transmembrane region" description="Helical" evidence="9">
    <location>
        <begin position="62"/>
        <end position="87"/>
    </location>
</feature>
<name>A0A380WUI6_9FIRM</name>
<dbReference type="RefSeq" id="WP_115595405.1">
    <property type="nucleotide sequence ID" value="NZ_UFTA01000002.1"/>
</dbReference>
<dbReference type="InterPro" id="IPR017871">
    <property type="entry name" value="ABC_transporter-like_CS"/>
</dbReference>
<dbReference type="GO" id="GO:0005886">
    <property type="term" value="C:plasma membrane"/>
    <property type="evidence" value="ECO:0007669"/>
    <property type="project" value="UniProtKB-SubCell"/>
</dbReference>
<dbReference type="Proteomes" id="UP000255124">
    <property type="component" value="Unassembled WGS sequence"/>
</dbReference>
<dbReference type="InterPro" id="IPR027417">
    <property type="entry name" value="P-loop_NTPase"/>
</dbReference>
<evidence type="ECO:0000313" key="13">
    <source>
        <dbReference type="Proteomes" id="UP000255124"/>
    </source>
</evidence>
<dbReference type="InterPro" id="IPR003593">
    <property type="entry name" value="AAA+_ATPase"/>
</dbReference>
<dbReference type="GO" id="GO:0016887">
    <property type="term" value="F:ATP hydrolysis activity"/>
    <property type="evidence" value="ECO:0007669"/>
    <property type="project" value="InterPro"/>
</dbReference>
<dbReference type="OrthoDB" id="9762778at2"/>
<accession>A0A380WUI6</accession>
<dbReference type="InterPro" id="IPR036640">
    <property type="entry name" value="ABC1_TM_sf"/>
</dbReference>
<evidence type="ECO:0000256" key="5">
    <source>
        <dbReference type="ARBA" id="ARBA00022741"/>
    </source>
</evidence>
<dbReference type="Pfam" id="PF00664">
    <property type="entry name" value="ABC_membrane"/>
    <property type="match status" value="1"/>
</dbReference>
<evidence type="ECO:0000256" key="8">
    <source>
        <dbReference type="ARBA" id="ARBA00023136"/>
    </source>
</evidence>
<evidence type="ECO:0000313" key="12">
    <source>
        <dbReference type="EMBL" id="SUU92717.1"/>
    </source>
</evidence>
<protein>
    <submittedName>
        <fullName evidence="12">Iron import ATP-binding/permease protein IrtA</fullName>
        <ecNumber evidence="12">3.6.3.-</ecNumber>
    </submittedName>
</protein>
<feature type="domain" description="ABC transmembrane type-1" evidence="11">
    <location>
        <begin position="18"/>
        <end position="304"/>
    </location>
</feature>
<dbReference type="AlphaFoldDB" id="A0A380WUI6"/>
<dbReference type="InterPro" id="IPR003439">
    <property type="entry name" value="ABC_transporter-like_ATP-bd"/>
</dbReference>
<dbReference type="Pfam" id="PF00005">
    <property type="entry name" value="ABC_tran"/>
    <property type="match status" value="1"/>
</dbReference>